<protein>
    <submittedName>
        <fullName evidence="1">Uncharacterized protein</fullName>
    </submittedName>
</protein>
<accession>A0AAV1B2K5</accession>
<dbReference type="Gene3D" id="1.25.40.10">
    <property type="entry name" value="Tetratricopeptide repeat domain"/>
    <property type="match status" value="1"/>
</dbReference>
<dbReference type="PANTHER" id="PTHR44749:SF1">
    <property type="entry name" value="TETRATRICOPEPTIDE-LIKE HELICAL DOMAIN-CONTAINING PROTEIN"/>
    <property type="match status" value="1"/>
</dbReference>
<dbReference type="SMART" id="SM00028">
    <property type="entry name" value="TPR"/>
    <property type="match status" value="3"/>
</dbReference>
<dbReference type="AlphaFoldDB" id="A0AAV1B2K5"/>
<dbReference type="GO" id="GO:0045892">
    <property type="term" value="P:negative regulation of DNA-templated transcription"/>
    <property type="evidence" value="ECO:0007669"/>
    <property type="project" value="InterPro"/>
</dbReference>
<sequence>MASAPSHRTELAKLCSSKDWSKAIRILDSLVSQSAAVQDICNRAFCYSQLELHKHVIKDCDRAIQLNSLHLQAYILKGHALFALGRKADALMVWEQGFELAQHQSADLKKLLELEELLVKEKQVFTNSGESSDSNDAPEILKKPSFKFTFPSEKSSEARKNKKFSVARISKTKSISVDFRLSRGIAEVNEGKYAHAISIFDQVQCCLPQKGAMGEIHQMILKKIRIMRLIELKNLSM</sequence>
<dbReference type="InterPro" id="IPR011990">
    <property type="entry name" value="TPR-like_helical_dom_sf"/>
</dbReference>
<evidence type="ECO:0000313" key="1">
    <source>
        <dbReference type="EMBL" id="CAI8615672.1"/>
    </source>
</evidence>
<evidence type="ECO:0000313" key="2">
    <source>
        <dbReference type="Proteomes" id="UP001157006"/>
    </source>
</evidence>
<dbReference type="EMBL" id="OX451740">
    <property type="protein sequence ID" value="CAI8615672.1"/>
    <property type="molecule type" value="Genomic_DNA"/>
</dbReference>
<proteinExistence type="predicted"/>
<dbReference type="PANTHER" id="PTHR44749">
    <property type="entry name" value="SUPPRESSOR OF RPS4-RLD 1"/>
    <property type="match status" value="1"/>
</dbReference>
<reference evidence="1 2" key="1">
    <citation type="submission" date="2023-01" db="EMBL/GenBank/DDBJ databases">
        <authorList>
            <person name="Kreplak J."/>
        </authorList>
    </citation>
    <scope>NUCLEOTIDE SEQUENCE [LARGE SCALE GENOMIC DNA]</scope>
</reference>
<keyword evidence="2" id="KW-1185">Reference proteome</keyword>
<dbReference type="InterPro" id="IPR044650">
    <property type="entry name" value="SRFR1-like"/>
</dbReference>
<dbReference type="InterPro" id="IPR019734">
    <property type="entry name" value="TPR_rpt"/>
</dbReference>
<dbReference type="SUPFAM" id="SSF48452">
    <property type="entry name" value="TPR-like"/>
    <property type="match status" value="1"/>
</dbReference>
<dbReference type="Proteomes" id="UP001157006">
    <property type="component" value="Chromosome 5"/>
</dbReference>
<gene>
    <name evidence="1" type="ORF">VFH_V190440</name>
</gene>
<name>A0AAV1B2K5_VICFA</name>
<organism evidence="1 2">
    <name type="scientific">Vicia faba</name>
    <name type="common">Broad bean</name>
    <name type="synonym">Faba vulgaris</name>
    <dbReference type="NCBI Taxonomy" id="3906"/>
    <lineage>
        <taxon>Eukaryota</taxon>
        <taxon>Viridiplantae</taxon>
        <taxon>Streptophyta</taxon>
        <taxon>Embryophyta</taxon>
        <taxon>Tracheophyta</taxon>
        <taxon>Spermatophyta</taxon>
        <taxon>Magnoliopsida</taxon>
        <taxon>eudicotyledons</taxon>
        <taxon>Gunneridae</taxon>
        <taxon>Pentapetalae</taxon>
        <taxon>rosids</taxon>
        <taxon>fabids</taxon>
        <taxon>Fabales</taxon>
        <taxon>Fabaceae</taxon>
        <taxon>Papilionoideae</taxon>
        <taxon>50 kb inversion clade</taxon>
        <taxon>NPAAA clade</taxon>
        <taxon>Hologalegina</taxon>
        <taxon>IRL clade</taxon>
        <taxon>Fabeae</taxon>
        <taxon>Vicia</taxon>
    </lineage>
</organism>